<dbReference type="EMBL" id="PGCJ01000838">
    <property type="protein sequence ID" value="PLW18048.1"/>
    <property type="molecule type" value="Genomic_DNA"/>
</dbReference>
<gene>
    <name evidence="2" type="ORF">PCANC_14729</name>
    <name evidence="3" type="ORF">PCASD_06738</name>
</gene>
<feature type="compositionally biased region" description="Polar residues" evidence="1">
    <location>
        <begin position="1"/>
        <end position="13"/>
    </location>
</feature>
<evidence type="ECO:0000313" key="2">
    <source>
        <dbReference type="EMBL" id="PLW18048.1"/>
    </source>
</evidence>
<comment type="caution">
    <text evidence="2">The sequence shown here is derived from an EMBL/GenBank/DDBJ whole genome shotgun (WGS) entry which is preliminary data.</text>
</comment>
<name>A0A2N5SXT2_9BASI</name>
<evidence type="ECO:0000313" key="3">
    <source>
        <dbReference type="EMBL" id="PLW43526.1"/>
    </source>
</evidence>
<evidence type="ECO:0000313" key="5">
    <source>
        <dbReference type="Proteomes" id="UP000235392"/>
    </source>
</evidence>
<evidence type="ECO:0000313" key="4">
    <source>
        <dbReference type="Proteomes" id="UP000235388"/>
    </source>
</evidence>
<dbReference type="Proteomes" id="UP000235392">
    <property type="component" value="Unassembled WGS sequence"/>
</dbReference>
<dbReference type="AlphaFoldDB" id="A0A2N5SXT2"/>
<protein>
    <submittedName>
        <fullName evidence="2">Uncharacterized protein</fullName>
    </submittedName>
</protein>
<reference evidence="4 5" key="1">
    <citation type="submission" date="2017-11" db="EMBL/GenBank/DDBJ databases">
        <title>De novo assembly and phasing of dikaryotic genomes from two isolates of Puccinia coronata f. sp. avenae, the causal agent of oat crown rust.</title>
        <authorList>
            <person name="Miller M.E."/>
            <person name="Zhang Y."/>
            <person name="Omidvar V."/>
            <person name="Sperschneider J."/>
            <person name="Schwessinger B."/>
            <person name="Raley C."/>
            <person name="Palmer J.M."/>
            <person name="Garnica D."/>
            <person name="Upadhyaya N."/>
            <person name="Rathjen J."/>
            <person name="Taylor J.M."/>
            <person name="Park R.F."/>
            <person name="Dodds P.N."/>
            <person name="Hirsch C.D."/>
            <person name="Kianian S.F."/>
            <person name="Figueroa M."/>
        </authorList>
    </citation>
    <scope>NUCLEOTIDE SEQUENCE [LARGE SCALE GENOMIC DNA]</scope>
    <source>
        <strain evidence="2">12NC29</strain>
        <strain evidence="3">12SD80</strain>
    </source>
</reference>
<feature type="region of interest" description="Disordered" evidence="1">
    <location>
        <begin position="1"/>
        <end position="24"/>
    </location>
</feature>
<sequence length="63" mass="7019">MRQSRDSGQTTAGTKPADLEERVDSRLEDRIHNNVLNNQCLISSGHQELDLPVSRTQRKSTGA</sequence>
<evidence type="ECO:0000256" key="1">
    <source>
        <dbReference type="SAM" id="MobiDB-lite"/>
    </source>
</evidence>
<keyword evidence="4" id="KW-1185">Reference proteome</keyword>
<organism evidence="2 4">
    <name type="scientific">Puccinia coronata f. sp. avenae</name>
    <dbReference type="NCBI Taxonomy" id="200324"/>
    <lineage>
        <taxon>Eukaryota</taxon>
        <taxon>Fungi</taxon>
        <taxon>Dikarya</taxon>
        <taxon>Basidiomycota</taxon>
        <taxon>Pucciniomycotina</taxon>
        <taxon>Pucciniomycetes</taxon>
        <taxon>Pucciniales</taxon>
        <taxon>Pucciniaceae</taxon>
        <taxon>Puccinia</taxon>
    </lineage>
</organism>
<dbReference type="EMBL" id="PGCI01000067">
    <property type="protein sequence ID" value="PLW43526.1"/>
    <property type="molecule type" value="Genomic_DNA"/>
</dbReference>
<accession>A0A2N5SXT2</accession>
<proteinExistence type="predicted"/>
<dbReference type="Proteomes" id="UP000235388">
    <property type="component" value="Unassembled WGS sequence"/>
</dbReference>